<feature type="compositionally biased region" description="Pro residues" evidence="2">
    <location>
        <begin position="294"/>
        <end position="306"/>
    </location>
</feature>
<feature type="coiled-coil region" evidence="1">
    <location>
        <begin position="92"/>
        <end position="119"/>
    </location>
</feature>
<evidence type="ECO:0000313" key="4">
    <source>
        <dbReference type="Proteomes" id="UP000594454"/>
    </source>
</evidence>
<organism evidence="3 4">
    <name type="scientific">Hermetia illucens</name>
    <name type="common">Black soldier fly</name>
    <dbReference type="NCBI Taxonomy" id="343691"/>
    <lineage>
        <taxon>Eukaryota</taxon>
        <taxon>Metazoa</taxon>
        <taxon>Ecdysozoa</taxon>
        <taxon>Arthropoda</taxon>
        <taxon>Hexapoda</taxon>
        <taxon>Insecta</taxon>
        <taxon>Pterygota</taxon>
        <taxon>Neoptera</taxon>
        <taxon>Endopterygota</taxon>
        <taxon>Diptera</taxon>
        <taxon>Brachycera</taxon>
        <taxon>Stratiomyomorpha</taxon>
        <taxon>Stratiomyidae</taxon>
        <taxon>Hermetiinae</taxon>
        <taxon>Hermetia</taxon>
    </lineage>
</organism>
<feature type="region of interest" description="Disordered" evidence="2">
    <location>
        <begin position="501"/>
        <end position="520"/>
    </location>
</feature>
<evidence type="ECO:0000313" key="3">
    <source>
        <dbReference type="EMBL" id="CAD7091101.1"/>
    </source>
</evidence>
<name>A0A7R8Z023_HERIL</name>
<dbReference type="Proteomes" id="UP000594454">
    <property type="component" value="Chromosome 5"/>
</dbReference>
<feature type="compositionally biased region" description="Pro residues" evidence="2">
    <location>
        <begin position="238"/>
        <end position="285"/>
    </location>
</feature>
<feature type="region of interest" description="Disordered" evidence="2">
    <location>
        <begin position="220"/>
        <end position="329"/>
    </location>
</feature>
<sequence>MPEYVKLLEEFKKLQSVKTKEEMKSITTLGLISGALQVQKSMRENLSDMVNKLLDEIDMDDTKKSMPKIEKIENMLQRDERAILILGHAMDLARQEVSIDEFRSEAKRMMREYNAGKRKPIQKRTNETVRERLEKLRAALVSHMDMMDRMIKDKSQATIFYLEDKHGISRSEKVVEMEEATTENAIPEFSPLPTFSVGFQENDTSLRLKLDVKQEPIEENIIEDVRRQDVSVEDEPRFPPNGAPPPSFPRNGPPLPPLPRDGPPLPPLPRDGPPLPPFPRDGPPPPDERNGPPRDGPPPPFPPPPEIDITIGSSEEAGPPPPGGPIVGLIASLSGGDEGSDVGALVGALTGVVMNLFGPGGLDVPGLLSGGTALLAGLLSGDRNFGTVLGEYVGLTVDGFSGGGGAINNGRFFGNFLGTLIAELSADPEDDDLPPKPSIFIDNFLSSFQAAKSKMTDSSDATSSQGLSNSFSFITHIVRAIVGGVTSFILNASLGSSGGSSAQVLDGSSAPASPKNGKWG</sequence>
<dbReference type="InParanoid" id="A0A7R8Z023"/>
<keyword evidence="4" id="KW-1185">Reference proteome</keyword>
<gene>
    <name evidence="3" type="ORF">HERILL_LOCUS13541</name>
</gene>
<proteinExistence type="predicted"/>
<keyword evidence="1" id="KW-0175">Coiled coil</keyword>
<evidence type="ECO:0000256" key="2">
    <source>
        <dbReference type="SAM" id="MobiDB-lite"/>
    </source>
</evidence>
<reference evidence="3 4" key="1">
    <citation type="submission" date="2020-11" db="EMBL/GenBank/DDBJ databases">
        <authorList>
            <person name="Wallbank WR R."/>
            <person name="Pardo Diaz C."/>
            <person name="Kozak K."/>
            <person name="Martin S."/>
            <person name="Jiggins C."/>
            <person name="Moest M."/>
            <person name="Warren A I."/>
            <person name="Generalovic N T."/>
            <person name="Byers J.R.P. K."/>
            <person name="Montejo-Kovacevich G."/>
            <person name="Yen C E."/>
        </authorList>
    </citation>
    <scope>NUCLEOTIDE SEQUENCE [LARGE SCALE GENOMIC DNA]</scope>
</reference>
<evidence type="ECO:0000256" key="1">
    <source>
        <dbReference type="SAM" id="Coils"/>
    </source>
</evidence>
<feature type="compositionally biased region" description="Basic and acidic residues" evidence="2">
    <location>
        <begin position="223"/>
        <end position="237"/>
    </location>
</feature>
<accession>A0A7R8Z023</accession>
<protein>
    <submittedName>
        <fullName evidence="3">Uncharacterized protein</fullName>
    </submittedName>
</protein>
<dbReference type="EMBL" id="LR899013">
    <property type="protein sequence ID" value="CAD7091101.1"/>
    <property type="molecule type" value="Genomic_DNA"/>
</dbReference>
<dbReference type="AlphaFoldDB" id="A0A7R8Z023"/>
<dbReference type="OrthoDB" id="7488383at2759"/>